<evidence type="ECO:0000256" key="4">
    <source>
        <dbReference type="ARBA" id="ARBA00022553"/>
    </source>
</evidence>
<dbReference type="InterPro" id="IPR003661">
    <property type="entry name" value="HisK_dim/P_dom"/>
</dbReference>
<dbReference type="FunFam" id="1.10.287.130:FF:000001">
    <property type="entry name" value="Two-component sensor histidine kinase"/>
    <property type="match status" value="1"/>
</dbReference>
<evidence type="ECO:0000313" key="16">
    <source>
        <dbReference type="Proteomes" id="UP000380386"/>
    </source>
</evidence>
<evidence type="ECO:0000259" key="14">
    <source>
        <dbReference type="PROSITE" id="PS50885"/>
    </source>
</evidence>
<dbReference type="InterPro" id="IPR036890">
    <property type="entry name" value="HATPase_C_sf"/>
</dbReference>
<evidence type="ECO:0000259" key="13">
    <source>
        <dbReference type="PROSITE" id="PS50109"/>
    </source>
</evidence>
<dbReference type="OrthoDB" id="9786919at2"/>
<feature type="compositionally biased region" description="Basic residues" evidence="11">
    <location>
        <begin position="362"/>
        <end position="374"/>
    </location>
</feature>
<evidence type="ECO:0000256" key="3">
    <source>
        <dbReference type="ARBA" id="ARBA00012438"/>
    </source>
</evidence>
<dbReference type="InterPro" id="IPR003660">
    <property type="entry name" value="HAMP_dom"/>
</dbReference>
<evidence type="ECO:0000256" key="9">
    <source>
        <dbReference type="ARBA" id="ARBA00023012"/>
    </source>
</evidence>
<keyword evidence="8 12" id="KW-1133">Transmembrane helix</keyword>
<keyword evidence="9" id="KW-0902">Two-component regulatory system</keyword>
<keyword evidence="5" id="KW-0808">Transferase</keyword>
<accession>A0A5P0ZEF2</accession>
<dbReference type="InterPro" id="IPR005467">
    <property type="entry name" value="His_kinase_dom"/>
</dbReference>
<dbReference type="InterPro" id="IPR036097">
    <property type="entry name" value="HisK_dim/P_sf"/>
</dbReference>
<evidence type="ECO:0000256" key="5">
    <source>
        <dbReference type="ARBA" id="ARBA00022679"/>
    </source>
</evidence>
<dbReference type="EMBL" id="VDFM01000001">
    <property type="protein sequence ID" value="MQS51426.1"/>
    <property type="molecule type" value="Genomic_DNA"/>
</dbReference>
<dbReference type="Pfam" id="PF00512">
    <property type="entry name" value="HisKA"/>
    <property type="match status" value="1"/>
</dbReference>
<dbReference type="EC" id="2.7.13.3" evidence="3"/>
<reference evidence="15 16" key="1">
    <citation type="journal article" date="2019" name="Syst. Appl. Microbiol.">
        <title>Polyphasic characterization of two novel Lactobacillus spp. isolated from blown salami packages: Description of Lactobacillus halodurans sp. nov. and Lactobacillus salsicarnum sp. nov.</title>
        <authorList>
            <person name="Schuster J.A."/>
            <person name="Klingl A."/>
            <person name="Vogel R.F."/>
            <person name="Ehrmann M.A."/>
        </authorList>
    </citation>
    <scope>NUCLEOTIDE SEQUENCE [LARGE SCALE GENOMIC DNA]</scope>
    <source>
        <strain evidence="15 16">TMW 1.2118</strain>
    </source>
</reference>
<dbReference type="RefSeq" id="WP_153381448.1">
    <property type="nucleotide sequence ID" value="NZ_VDFM01000001.1"/>
</dbReference>
<dbReference type="InterPro" id="IPR003594">
    <property type="entry name" value="HATPase_dom"/>
</dbReference>
<comment type="catalytic activity">
    <reaction evidence="1">
        <text>ATP + protein L-histidine = ADP + protein N-phospho-L-histidine.</text>
        <dbReference type="EC" id="2.7.13.3"/>
    </reaction>
</comment>
<evidence type="ECO:0000256" key="6">
    <source>
        <dbReference type="ARBA" id="ARBA00022692"/>
    </source>
</evidence>
<gene>
    <name evidence="15" type="ORF">FHL02_00165</name>
</gene>
<dbReference type="Gene3D" id="6.10.340.10">
    <property type="match status" value="1"/>
</dbReference>
<dbReference type="AlphaFoldDB" id="A0A5P0ZEF2"/>
<dbReference type="GO" id="GO:0000155">
    <property type="term" value="F:phosphorelay sensor kinase activity"/>
    <property type="evidence" value="ECO:0007669"/>
    <property type="project" value="InterPro"/>
</dbReference>
<dbReference type="Gene3D" id="3.30.565.10">
    <property type="entry name" value="Histidine kinase-like ATPase, C-terminal domain"/>
    <property type="match status" value="1"/>
</dbReference>
<feature type="region of interest" description="Disordered" evidence="11">
    <location>
        <begin position="352"/>
        <end position="374"/>
    </location>
</feature>
<evidence type="ECO:0000256" key="8">
    <source>
        <dbReference type="ARBA" id="ARBA00022989"/>
    </source>
</evidence>
<dbReference type="PANTHER" id="PTHR45528:SF12">
    <property type="entry name" value="SENSOR HISTIDINE KINASE ARSS"/>
    <property type="match status" value="1"/>
</dbReference>
<sequence>MRISIRVKWTSLISAVILAAYLIVAYVAYQTVDNVASASVAHGFYIKLIWVGIIVVISGIAVSFAAVTMVLRNIKAINETIDDLNKKPDSDSRIKLRKRNDEIYDLTININKMLDRMQAYTNQQKEFVEDVSHELRTPVAVLEGHLSMLQRWGKDDPEVLNDSINSSLQELKRMQSLIQEMLDLTRVEQIDNEYLSQTTEVKPLFKQVYNDFKMLHPDFVVNYDDDIQDGSEVRIYRNHLEQVLVILLDNAFKYSGDRKEINLAASTNEALLEIVVQDYGVGIAKNDLKRVFNRFYRVDKARSRKRGGNGLGLSIASRLIEIYKGTITVESVVGSGTVFRIELPIVQDGIDADQASDDTNSKKSKRNSKKARSH</sequence>
<dbReference type="PROSITE" id="PS50885">
    <property type="entry name" value="HAMP"/>
    <property type="match status" value="1"/>
</dbReference>
<dbReference type="PRINTS" id="PR00344">
    <property type="entry name" value="BCTRLSENSOR"/>
</dbReference>
<organism evidence="15 16">
    <name type="scientific">Companilactobacillus mishanensis</name>
    <dbReference type="NCBI Taxonomy" id="2486008"/>
    <lineage>
        <taxon>Bacteria</taxon>
        <taxon>Bacillati</taxon>
        <taxon>Bacillota</taxon>
        <taxon>Bacilli</taxon>
        <taxon>Lactobacillales</taxon>
        <taxon>Lactobacillaceae</taxon>
        <taxon>Companilactobacillus</taxon>
    </lineage>
</organism>
<comment type="subcellular location">
    <subcellularLocation>
        <location evidence="2">Membrane</location>
        <topology evidence="2">Multi-pass membrane protein</topology>
    </subcellularLocation>
</comment>
<dbReference type="InterPro" id="IPR004358">
    <property type="entry name" value="Sig_transdc_His_kin-like_C"/>
</dbReference>
<evidence type="ECO:0000256" key="7">
    <source>
        <dbReference type="ARBA" id="ARBA00022777"/>
    </source>
</evidence>
<proteinExistence type="predicted"/>
<dbReference type="Pfam" id="PF02518">
    <property type="entry name" value="HATPase_c"/>
    <property type="match status" value="1"/>
</dbReference>
<dbReference type="FunFam" id="3.30.565.10:FF:000006">
    <property type="entry name" value="Sensor histidine kinase WalK"/>
    <property type="match status" value="1"/>
</dbReference>
<keyword evidence="6 12" id="KW-0812">Transmembrane</keyword>
<dbReference type="Proteomes" id="UP000380386">
    <property type="component" value="Unassembled WGS sequence"/>
</dbReference>
<keyword evidence="7 15" id="KW-0418">Kinase</keyword>
<evidence type="ECO:0000256" key="2">
    <source>
        <dbReference type="ARBA" id="ARBA00004141"/>
    </source>
</evidence>
<evidence type="ECO:0000256" key="1">
    <source>
        <dbReference type="ARBA" id="ARBA00000085"/>
    </source>
</evidence>
<dbReference type="SMART" id="SM00387">
    <property type="entry name" value="HATPase_c"/>
    <property type="match status" value="1"/>
</dbReference>
<feature type="transmembrane region" description="Helical" evidence="12">
    <location>
        <begin position="49"/>
        <end position="71"/>
    </location>
</feature>
<evidence type="ECO:0000256" key="11">
    <source>
        <dbReference type="SAM" id="MobiDB-lite"/>
    </source>
</evidence>
<dbReference type="CDD" id="cd00082">
    <property type="entry name" value="HisKA"/>
    <property type="match status" value="1"/>
</dbReference>
<dbReference type="SUPFAM" id="SSF55874">
    <property type="entry name" value="ATPase domain of HSP90 chaperone/DNA topoisomerase II/histidine kinase"/>
    <property type="match status" value="1"/>
</dbReference>
<comment type="caution">
    <text evidence="15">The sequence shown here is derived from an EMBL/GenBank/DDBJ whole genome shotgun (WGS) entry which is preliminary data.</text>
</comment>
<dbReference type="SUPFAM" id="SSF47384">
    <property type="entry name" value="Homodimeric domain of signal transducing histidine kinase"/>
    <property type="match status" value="1"/>
</dbReference>
<dbReference type="PROSITE" id="PS50109">
    <property type="entry name" value="HIS_KIN"/>
    <property type="match status" value="1"/>
</dbReference>
<feature type="domain" description="HAMP" evidence="14">
    <location>
        <begin position="68"/>
        <end position="122"/>
    </location>
</feature>
<dbReference type="InterPro" id="IPR050398">
    <property type="entry name" value="HssS/ArlS-like"/>
</dbReference>
<evidence type="ECO:0000256" key="12">
    <source>
        <dbReference type="SAM" id="Phobius"/>
    </source>
</evidence>
<dbReference type="Gene3D" id="1.10.287.130">
    <property type="match status" value="1"/>
</dbReference>
<dbReference type="PANTHER" id="PTHR45528">
    <property type="entry name" value="SENSOR HISTIDINE KINASE CPXA"/>
    <property type="match status" value="1"/>
</dbReference>
<protein>
    <recommendedName>
        <fullName evidence="3">histidine kinase</fullName>
        <ecNumber evidence="3">2.7.13.3</ecNumber>
    </recommendedName>
</protein>
<evidence type="ECO:0000313" key="15">
    <source>
        <dbReference type="EMBL" id="MQS51426.1"/>
    </source>
</evidence>
<name>A0A5P0ZEF2_9LACO</name>
<evidence type="ECO:0000256" key="10">
    <source>
        <dbReference type="ARBA" id="ARBA00023136"/>
    </source>
</evidence>
<dbReference type="SMART" id="SM00388">
    <property type="entry name" value="HisKA"/>
    <property type="match status" value="1"/>
</dbReference>
<feature type="transmembrane region" description="Helical" evidence="12">
    <location>
        <begin position="12"/>
        <end position="29"/>
    </location>
</feature>
<dbReference type="GO" id="GO:0016020">
    <property type="term" value="C:membrane"/>
    <property type="evidence" value="ECO:0007669"/>
    <property type="project" value="UniProtKB-SubCell"/>
</dbReference>
<feature type="domain" description="Histidine kinase" evidence="13">
    <location>
        <begin position="130"/>
        <end position="347"/>
    </location>
</feature>
<keyword evidence="10 12" id="KW-0472">Membrane</keyword>
<keyword evidence="4" id="KW-0597">Phosphoprotein</keyword>